<protein>
    <submittedName>
        <fullName evidence="2">Uncharacterized protein</fullName>
    </submittedName>
</protein>
<sequence length="189" mass="21578">MKRYLLLLLLLAANTSWAFAQPELQENNRVQLPCRILLEQRVFSGPLYIVQLVNPQTNKIDSSFELDVKSFSLIDTAKILSMEVKKSSDALSALYGSRAVNGVILITMPSTTQFLTFDDLLFRYKIPRKYHSLPLCVNNRLVESSERFIADASVINNVQVTKEIYSPEIIRDPQQLYLNITTLPPKKRS</sequence>
<keyword evidence="1" id="KW-0732">Signal</keyword>
<dbReference type="InterPro" id="IPR037066">
    <property type="entry name" value="Plug_dom_sf"/>
</dbReference>
<dbReference type="AlphaFoldDB" id="A0A327QX34"/>
<evidence type="ECO:0000313" key="3">
    <source>
        <dbReference type="Proteomes" id="UP000249547"/>
    </source>
</evidence>
<evidence type="ECO:0000313" key="2">
    <source>
        <dbReference type="EMBL" id="RAJ08525.1"/>
    </source>
</evidence>
<gene>
    <name evidence="2" type="ORF">LX64_01178</name>
</gene>
<dbReference type="EMBL" id="QLLL01000002">
    <property type="protein sequence ID" value="RAJ08525.1"/>
    <property type="molecule type" value="Genomic_DNA"/>
</dbReference>
<feature type="signal peptide" evidence="1">
    <location>
        <begin position="1"/>
        <end position="20"/>
    </location>
</feature>
<dbReference type="Proteomes" id="UP000249547">
    <property type="component" value="Unassembled WGS sequence"/>
</dbReference>
<dbReference type="RefSeq" id="WP_111596668.1">
    <property type="nucleotide sequence ID" value="NZ_QLLL01000002.1"/>
</dbReference>
<accession>A0A327QX34</accession>
<feature type="chain" id="PRO_5016431733" evidence="1">
    <location>
        <begin position="21"/>
        <end position="189"/>
    </location>
</feature>
<reference evidence="2 3" key="1">
    <citation type="submission" date="2018-06" db="EMBL/GenBank/DDBJ databases">
        <title>Genomic Encyclopedia of Archaeal and Bacterial Type Strains, Phase II (KMG-II): from individual species to whole genera.</title>
        <authorList>
            <person name="Goeker M."/>
        </authorList>
    </citation>
    <scope>NUCLEOTIDE SEQUENCE [LARGE SCALE GENOMIC DNA]</scope>
    <source>
        <strain evidence="2 3">DSM 23857</strain>
    </source>
</reference>
<comment type="caution">
    <text evidence="2">The sequence shown here is derived from an EMBL/GenBank/DDBJ whole genome shotgun (WGS) entry which is preliminary data.</text>
</comment>
<proteinExistence type="predicted"/>
<evidence type="ECO:0000256" key="1">
    <source>
        <dbReference type="SAM" id="SignalP"/>
    </source>
</evidence>
<dbReference type="Gene3D" id="2.170.130.10">
    <property type="entry name" value="TonB-dependent receptor, plug domain"/>
    <property type="match status" value="1"/>
</dbReference>
<name>A0A327QX34_9BACT</name>
<keyword evidence="3" id="KW-1185">Reference proteome</keyword>
<organism evidence="2 3">
    <name type="scientific">Chitinophaga skermanii</name>
    <dbReference type="NCBI Taxonomy" id="331697"/>
    <lineage>
        <taxon>Bacteria</taxon>
        <taxon>Pseudomonadati</taxon>
        <taxon>Bacteroidota</taxon>
        <taxon>Chitinophagia</taxon>
        <taxon>Chitinophagales</taxon>
        <taxon>Chitinophagaceae</taxon>
        <taxon>Chitinophaga</taxon>
    </lineage>
</organism>
<dbReference type="OrthoDB" id="1040521at2"/>